<dbReference type="Proteomes" id="UP000807353">
    <property type="component" value="Unassembled WGS sequence"/>
</dbReference>
<sequence>MKNNRDSPDPEINRRRLAAVAALIDISAKFVVGIERGTEYSRAGYVVATDYIYNIEWYIVGEVQPHHVREMVKPLARRVSGLLENAKEMHTFFGTVQTDVDKLEYNLNDDDAYISNYIANVEAEIERARDARDAEGAFAAVFAVLTPFVPIVAPLALGLGNMALEDDGVVQESKHLRNTLHHSLNDVRHLKTIVEGAKRATAAQIQYWSETLNKLAVLDATSRDWLEDPSSKWMAEKALARWKMVLQKYSECSHSVSDAGRYIQGRLQLLSA</sequence>
<organism evidence="1 2">
    <name type="scientific">Collybia nuda</name>
    <dbReference type="NCBI Taxonomy" id="64659"/>
    <lineage>
        <taxon>Eukaryota</taxon>
        <taxon>Fungi</taxon>
        <taxon>Dikarya</taxon>
        <taxon>Basidiomycota</taxon>
        <taxon>Agaricomycotina</taxon>
        <taxon>Agaricomycetes</taxon>
        <taxon>Agaricomycetidae</taxon>
        <taxon>Agaricales</taxon>
        <taxon>Tricholomatineae</taxon>
        <taxon>Clitocybaceae</taxon>
        <taxon>Collybia</taxon>
    </lineage>
</organism>
<evidence type="ECO:0000313" key="1">
    <source>
        <dbReference type="EMBL" id="KAF9463351.1"/>
    </source>
</evidence>
<name>A0A9P5Y8Q2_9AGAR</name>
<accession>A0A9P5Y8Q2</accession>
<protein>
    <submittedName>
        <fullName evidence="1">Uncharacterized protein</fullName>
    </submittedName>
</protein>
<reference evidence="1" key="1">
    <citation type="submission" date="2020-11" db="EMBL/GenBank/DDBJ databases">
        <authorList>
            <consortium name="DOE Joint Genome Institute"/>
            <person name="Ahrendt S."/>
            <person name="Riley R."/>
            <person name="Andreopoulos W."/>
            <person name="Labutti K."/>
            <person name="Pangilinan J."/>
            <person name="Ruiz-Duenas F.J."/>
            <person name="Barrasa J.M."/>
            <person name="Sanchez-Garcia M."/>
            <person name="Camarero S."/>
            <person name="Miyauchi S."/>
            <person name="Serrano A."/>
            <person name="Linde D."/>
            <person name="Babiker R."/>
            <person name="Drula E."/>
            <person name="Ayuso-Fernandez I."/>
            <person name="Pacheco R."/>
            <person name="Padilla G."/>
            <person name="Ferreira P."/>
            <person name="Barriuso J."/>
            <person name="Kellner H."/>
            <person name="Castanera R."/>
            <person name="Alfaro M."/>
            <person name="Ramirez L."/>
            <person name="Pisabarro A.G."/>
            <person name="Kuo A."/>
            <person name="Tritt A."/>
            <person name="Lipzen A."/>
            <person name="He G."/>
            <person name="Yan M."/>
            <person name="Ng V."/>
            <person name="Cullen D."/>
            <person name="Martin F."/>
            <person name="Rosso M.-N."/>
            <person name="Henrissat B."/>
            <person name="Hibbett D."/>
            <person name="Martinez A.T."/>
            <person name="Grigoriev I.V."/>
        </authorList>
    </citation>
    <scope>NUCLEOTIDE SEQUENCE</scope>
    <source>
        <strain evidence="1">CBS 247.69</strain>
    </source>
</reference>
<comment type="caution">
    <text evidence="1">The sequence shown here is derived from an EMBL/GenBank/DDBJ whole genome shotgun (WGS) entry which is preliminary data.</text>
</comment>
<keyword evidence="2" id="KW-1185">Reference proteome</keyword>
<proteinExistence type="predicted"/>
<dbReference type="OrthoDB" id="2877431at2759"/>
<evidence type="ECO:0000313" key="2">
    <source>
        <dbReference type="Proteomes" id="UP000807353"/>
    </source>
</evidence>
<gene>
    <name evidence="1" type="ORF">BDZ94DRAFT_1259132</name>
</gene>
<dbReference type="EMBL" id="MU150263">
    <property type="protein sequence ID" value="KAF9463351.1"/>
    <property type="molecule type" value="Genomic_DNA"/>
</dbReference>
<dbReference type="AlphaFoldDB" id="A0A9P5Y8Q2"/>